<evidence type="ECO:0000313" key="3">
    <source>
        <dbReference type="Proteomes" id="UP000604475"/>
    </source>
</evidence>
<gene>
    <name evidence="2" type="ORF">I7412_20075</name>
</gene>
<feature type="chain" id="PRO_5037528416" evidence="1">
    <location>
        <begin position="19"/>
        <end position="133"/>
    </location>
</feature>
<sequence length="133" mass="13839">MVGSSITLTALVPSFVLAGNPGETDVTTDPAVTMLVTTNNNEGYSVTVQSTTPTLNPTLPGNSDTIPIGSLEVREAGTTTYNPPSNTAPVLVRSQAGPSLPAGDIITNEFRITIPFVIPDTYTAVLDYVVTTL</sequence>
<dbReference type="AlphaFoldDB" id="A0A937RFV0"/>
<proteinExistence type="predicted"/>
<protein>
    <submittedName>
        <fullName evidence="2">Uncharacterized protein</fullName>
    </submittedName>
</protein>
<feature type="signal peptide" evidence="1">
    <location>
        <begin position="1"/>
        <end position="18"/>
    </location>
</feature>
<evidence type="ECO:0000313" key="2">
    <source>
        <dbReference type="EMBL" id="MBL7629422.1"/>
    </source>
</evidence>
<dbReference type="Proteomes" id="UP000604475">
    <property type="component" value="Unassembled WGS sequence"/>
</dbReference>
<name>A0A937RFV0_9ACTN</name>
<dbReference type="EMBL" id="JAEACQ010000228">
    <property type="protein sequence ID" value="MBL7629422.1"/>
    <property type="molecule type" value="Genomic_DNA"/>
</dbReference>
<dbReference type="RefSeq" id="WP_203004451.1">
    <property type="nucleotide sequence ID" value="NZ_JADWYU010000113.1"/>
</dbReference>
<keyword evidence="3" id="KW-1185">Reference proteome</keyword>
<accession>A0A937RFV0</accession>
<organism evidence="2 3">
    <name type="scientific">Frankia nepalensis</name>
    <dbReference type="NCBI Taxonomy" id="1836974"/>
    <lineage>
        <taxon>Bacteria</taxon>
        <taxon>Bacillati</taxon>
        <taxon>Actinomycetota</taxon>
        <taxon>Actinomycetes</taxon>
        <taxon>Frankiales</taxon>
        <taxon>Frankiaceae</taxon>
        <taxon>Frankia</taxon>
    </lineage>
</organism>
<comment type="caution">
    <text evidence="2">The sequence shown here is derived from an EMBL/GenBank/DDBJ whole genome shotgun (WGS) entry which is preliminary data.</text>
</comment>
<reference evidence="2" key="1">
    <citation type="submission" date="2020-12" db="EMBL/GenBank/DDBJ databases">
        <title>Genomic characterization of non-nitrogen-fixing Frankia strains.</title>
        <authorList>
            <person name="Carlos-Shanley C."/>
            <person name="Guerra T."/>
            <person name="Hahn D."/>
        </authorList>
    </citation>
    <scope>NUCLEOTIDE SEQUENCE</scope>
    <source>
        <strain evidence="2">CN6</strain>
    </source>
</reference>
<keyword evidence="1" id="KW-0732">Signal</keyword>
<evidence type="ECO:0000256" key="1">
    <source>
        <dbReference type="SAM" id="SignalP"/>
    </source>
</evidence>